<comment type="caution">
    <text evidence="2">The sequence shown here is derived from an EMBL/GenBank/DDBJ whole genome shotgun (WGS) entry which is preliminary data.</text>
</comment>
<dbReference type="Pfam" id="PF07872">
    <property type="entry name" value="DUF1659"/>
    <property type="match status" value="1"/>
</dbReference>
<dbReference type="InterPro" id="IPR012454">
    <property type="entry name" value="DUF1659"/>
</dbReference>
<dbReference type="EMBL" id="AYZQ01000001">
    <property type="protein sequence ID" value="KRM72426.1"/>
    <property type="molecule type" value="Genomic_DNA"/>
</dbReference>
<accession>A0A0R2AZZ4</accession>
<evidence type="ECO:0000313" key="2">
    <source>
        <dbReference type="EMBL" id="KRM72426.1"/>
    </source>
</evidence>
<dbReference type="OrthoDB" id="2313789at2"/>
<sequence length="69" mass="7647">MSRLFKALSVTYTYSNANNASYKLVRRVNDVRSDATDQQILAIGQAYAKLLPGDQLTQVIITEQNAVQA</sequence>
<dbReference type="PATRIC" id="fig|1423727.3.peg.130"/>
<dbReference type="RefSeq" id="WP_057893455.1">
    <property type="nucleotide sequence ID" value="NZ_AYZQ01000001.1"/>
</dbReference>
<dbReference type="AlphaFoldDB" id="A0A0R2AZZ4"/>
<protein>
    <recommendedName>
        <fullName evidence="1">DUF1659 domain-containing protein</fullName>
    </recommendedName>
</protein>
<gene>
    <name evidence="2" type="ORF">FC34_GL000129</name>
</gene>
<feature type="domain" description="DUF1659" evidence="1">
    <location>
        <begin position="8"/>
        <end position="68"/>
    </location>
</feature>
<keyword evidence="3" id="KW-1185">Reference proteome</keyword>
<organism evidence="2 3">
    <name type="scientific">Lacticaseibacillus brantae DSM 23927</name>
    <dbReference type="NCBI Taxonomy" id="1423727"/>
    <lineage>
        <taxon>Bacteria</taxon>
        <taxon>Bacillati</taxon>
        <taxon>Bacillota</taxon>
        <taxon>Bacilli</taxon>
        <taxon>Lactobacillales</taxon>
        <taxon>Lactobacillaceae</taxon>
        <taxon>Lacticaseibacillus</taxon>
    </lineage>
</organism>
<name>A0A0R2AZZ4_9LACO</name>
<proteinExistence type="predicted"/>
<dbReference type="Proteomes" id="UP000051672">
    <property type="component" value="Unassembled WGS sequence"/>
</dbReference>
<evidence type="ECO:0000313" key="3">
    <source>
        <dbReference type="Proteomes" id="UP000051672"/>
    </source>
</evidence>
<evidence type="ECO:0000259" key="1">
    <source>
        <dbReference type="Pfam" id="PF07872"/>
    </source>
</evidence>
<dbReference type="STRING" id="1423727.FC34_GL000129"/>
<reference evidence="2 3" key="1">
    <citation type="journal article" date="2015" name="Genome Announc.">
        <title>Expanding the biotechnology potential of lactobacilli through comparative genomics of 213 strains and associated genera.</title>
        <authorList>
            <person name="Sun Z."/>
            <person name="Harris H.M."/>
            <person name="McCann A."/>
            <person name="Guo C."/>
            <person name="Argimon S."/>
            <person name="Zhang W."/>
            <person name="Yang X."/>
            <person name="Jeffery I.B."/>
            <person name="Cooney J.C."/>
            <person name="Kagawa T.F."/>
            <person name="Liu W."/>
            <person name="Song Y."/>
            <person name="Salvetti E."/>
            <person name="Wrobel A."/>
            <person name="Rasinkangas P."/>
            <person name="Parkhill J."/>
            <person name="Rea M.C."/>
            <person name="O'Sullivan O."/>
            <person name="Ritari J."/>
            <person name="Douillard F.P."/>
            <person name="Paul Ross R."/>
            <person name="Yang R."/>
            <person name="Briner A.E."/>
            <person name="Felis G.E."/>
            <person name="de Vos W.M."/>
            <person name="Barrangou R."/>
            <person name="Klaenhammer T.R."/>
            <person name="Caufield P.W."/>
            <person name="Cui Y."/>
            <person name="Zhang H."/>
            <person name="O'Toole P.W."/>
        </authorList>
    </citation>
    <scope>NUCLEOTIDE SEQUENCE [LARGE SCALE GENOMIC DNA]</scope>
    <source>
        <strain evidence="2 3">DSM 23927</strain>
    </source>
</reference>